<evidence type="ECO:0000256" key="6">
    <source>
        <dbReference type="SAM" id="MobiDB-lite"/>
    </source>
</evidence>
<evidence type="ECO:0000256" key="5">
    <source>
        <dbReference type="ARBA" id="ARBA00023242"/>
    </source>
</evidence>
<organism evidence="8 9">
    <name type="scientific">Ilex paraguariensis</name>
    <name type="common">yerba mate</name>
    <dbReference type="NCBI Taxonomy" id="185542"/>
    <lineage>
        <taxon>Eukaryota</taxon>
        <taxon>Viridiplantae</taxon>
        <taxon>Streptophyta</taxon>
        <taxon>Embryophyta</taxon>
        <taxon>Tracheophyta</taxon>
        <taxon>Spermatophyta</taxon>
        <taxon>Magnoliopsida</taxon>
        <taxon>eudicotyledons</taxon>
        <taxon>Gunneridae</taxon>
        <taxon>Pentapetalae</taxon>
        <taxon>asterids</taxon>
        <taxon>campanulids</taxon>
        <taxon>Aquifoliales</taxon>
        <taxon>Aquifoliaceae</taxon>
        <taxon>Ilex</taxon>
    </lineage>
</organism>
<sequence>MEAARKADYGGKVKEEKRVESDAGEGDCKEERVPKVGNGRRDHENDNIKPSCTKPNQKELTSCDKQMTVMDGMERSSEELNSKASSSTQKEKDEQLESAKAEMGEVKEENQRLRMYLNQIMKDYQNLQMQFHDIVQQETKKSTSPPNNHQEAEETELVSLTLGRTSTDPKKVENYVIPSKGQVHEQDKEGLALGLDCQVHEQDKEGLALGLDCQYEMPKITLAESSLNASPENSLEEVKEEARDTLPPPKILKTMRSGEDGVSEQSPAKKTRVSVRVRCDTPTMNDGCQWRKYGQKIAKGNPCPRAYYRCTVALNCPVRKQAGKWDENTNAAKNDQMNWNPLIKTGNGERKSPRCPSA</sequence>
<feature type="compositionally biased region" description="Polar residues" evidence="6">
    <location>
        <begin position="48"/>
        <end position="65"/>
    </location>
</feature>
<dbReference type="Gene3D" id="2.20.25.80">
    <property type="entry name" value="WRKY domain"/>
    <property type="match status" value="1"/>
</dbReference>
<feature type="region of interest" description="Disordered" evidence="6">
    <location>
        <begin position="136"/>
        <end position="155"/>
    </location>
</feature>
<gene>
    <name evidence="8" type="ORF">ILEXP_LOCUS24097</name>
</gene>
<dbReference type="AlphaFoldDB" id="A0ABC8SEY2"/>
<feature type="region of interest" description="Disordered" evidence="6">
    <location>
        <begin position="239"/>
        <end position="274"/>
    </location>
</feature>
<feature type="region of interest" description="Disordered" evidence="6">
    <location>
        <begin position="1"/>
        <end position="110"/>
    </location>
</feature>
<feature type="compositionally biased region" description="Basic and acidic residues" evidence="6">
    <location>
        <begin position="72"/>
        <end position="81"/>
    </location>
</feature>
<feature type="compositionally biased region" description="Basic and acidic residues" evidence="6">
    <location>
        <begin position="89"/>
        <end position="110"/>
    </location>
</feature>
<keyword evidence="4" id="KW-0804">Transcription</keyword>
<keyword evidence="9" id="KW-1185">Reference proteome</keyword>
<keyword evidence="3" id="KW-0238">DNA-binding</keyword>
<dbReference type="SUPFAM" id="SSF118290">
    <property type="entry name" value="WRKY DNA-binding domain"/>
    <property type="match status" value="1"/>
</dbReference>
<evidence type="ECO:0000256" key="2">
    <source>
        <dbReference type="ARBA" id="ARBA00023015"/>
    </source>
</evidence>
<evidence type="ECO:0000313" key="9">
    <source>
        <dbReference type="Proteomes" id="UP001642360"/>
    </source>
</evidence>
<evidence type="ECO:0000259" key="7">
    <source>
        <dbReference type="PROSITE" id="PS50811"/>
    </source>
</evidence>
<protein>
    <recommendedName>
        <fullName evidence="7">WRKY domain-containing protein</fullName>
    </recommendedName>
</protein>
<comment type="caution">
    <text evidence="8">The sequence shown here is derived from an EMBL/GenBank/DDBJ whole genome shotgun (WGS) entry which is preliminary data.</text>
</comment>
<evidence type="ECO:0000256" key="3">
    <source>
        <dbReference type="ARBA" id="ARBA00023125"/>
    </source>
</evidence>
<dbReference type="Pfam" id="PF03106">
    <property type="entry name" value="WRKY"/>
    <property type="match status" value="1"/>
</dbReference>
<dbReference type="InterPro" id="IPR044810">
    <property type="entry name" value="WRKY_plant"/>
</dbReference>
<reference evidence="8 9" key="1">
    <citation type="submission" date="2024-02" db="EMBL/GenBank/DDBJ databases">
        <authorList>
            <person name="Vignale AGUSTIN F."/>
            <person name="Sosa J E."/>
            <person name="Modenutti C."/>
        </authorList>
    </citation>
    <scope>NUCLEOTIDE SEQUENCE [LARGE SCALE GENOMIC DNA]</scope>
</reference>
<feature type="compositionally biased region" description="Polar residues" evidence="6">
    <location>
        <begin position="328"/>
        <end position="339"/>
    </location>
</feature>
<dbReference type="PANTHER" id="PTHR31429">
    <property type="entry name" value="WRKY TRANSCRIPTION FACTOR 36-RELATED"/>
    <property type="match status" value="1"/>
</dbReference>
<name>A0ABC8SEY2_9AQUA</name>
<evidence type="ECO:0000313" key="8">
    <source>
        <dbReference type="EMBL" id="CAK9155690.1"/>
    </source>
</evidence>
<evidence type="ECO:0000256" key="1">
    <source>
        <dbReference type="ARBA" id="ARBA00004123"/>
    </source>
</evidence>
<dbReference type="GO" id="GO:0003677">
    <property type="term" value="F:DNA binding"/>
    <property type="evidence" value="ECO:0007669"/>
    <property type="project" value="UniProtKB-KW"/>
</dbReference>
<comment type="subcellular location">
    <subcellularLocation>
        <location evidence="1">Nucleus</location>
    </subcellularLocation>
</comment>
<accession>A0ABC8SEY2</accession>
<dbReference type="InterPro" id="IPR003657">
    <property type="entry name" value="WRKY_dom"/>
</dbReference>
<keyword evidence="5" id="KW-0539">Nucleus</keyword>
<dbReference type="InterPro" id="IPR036576">
    <property type="entry name" value="WRKY_dom_sf"/>
</dbReference>
<feature type="region of interest" description="Disordered" evidence="6">
    <location>
        <begin position="327"/>
        <end position="358"/>
    </location>
</feature>
<feature type="domain" description="WRKY" evidence="7">
    <location>
        <begin position="279"/>
        <end position="324"/>
    </location>
</feature>
<dbReference type="PROSITE" id="PS50811">
    <property type="entry name" value="WRKY"/>
    <property type="match status" value="1"/>
</dbReference>
<feature type="compositionally biased region" description="Basic and acidic residues" evidence="6">
    <location>
        <begin position="1"/>
        <end position="47"/>
    </location>
</feature>
<dbReference type="EMBL" id="CAUOFW020002725">
    <property type="protein sequence ID" value="CAK9155690.1"/>
    <property type="molecule type" value="Genomic_DNA"/>
</dbReference>
<dbReference type="Proteomes" id="UP001642360">
    <property type="component" value="Unassembled WGS sequence"/>
</dbReference>
<dbReference type="GO" id="GO:0005634">
    <property type="term" value="C:nucleus"/>
    <property type="evidence" value="ECO:0007669"/>
    <property type="project" value="UniProtKB-SubCell"/>
</dbReference>
<dbReference type="SMART" id="SM00774">
    <property type="entry name" value="WRKY"/>
    <property type="match status" value="1"/>
</dbReference>
<dbReference type="PANTHER" id="PTHR31429:SF86">
    <property type="entry name" value="WRKY TRANSCRIPTION FACTOR 61-RELATED"/>
    <property type="match status" value="1"/>
</dbReference>
<keyword evidence="2" id="KW-0805">Transcription regulation</keyword>
<evidence type="ECO:0000256" key="4">
    <source>
        <dbReference type="ARBA" id="ARBA00023163"/>
    </source>
</evidence>
<proteinExistence type="predicted"/>